<name>A0ABW1SZL8_9ACTN</name>
<dbReference type="RefSeq" id="WP_386764054.1">
    <property type="nucleotide sequence ID" value="NZ_JBHSTI010000008.1"/>
</dbReference>
<dbReference type="SUPFAM" id="SSF55031">
    <property type="entry name" value="Bacterial exopeptidase dimerisation domain"/>
    <property type="match status" value="1"/>
</dbReference>
<gene>
    <name evidence="2" type="ORF">ACFQGU_03905</name>
</gene>
<evidence type="ECO:0000313" key="3">
    <source>
        <dbReference type="Proteomes" id="UP001596138"/>
    </source>
</evidence>
<dbReference type="PANTHER" id="PTHR11014">
    <property type="entry name" value="PEPTIDASE M20 FAMILY MEMBER"/>
    <property type="match status" value="1"/>
</dbReference>
<dbReference type="SUPFAM" id="SSF53187">
    <property type="entry name" value="Zn-dependent exopeptidases"/>
    <property type="match status" value="1"/>
</dbReference>
<dbReference type="PANTHER" id="PTHR11014:SF63">
    <property type="entry name" value="METALLOPEPTIDASE, PUTATIVE (AFU_ORTHOLOGUE AFUA_6G09600)-RELATED"/>
    <property type="match status" value="1"/>
</dbReference>
<dbReference type="Gene3D" id="3.30.70.360">
    <property type="match status" value="1"/>
</dbReference>
<dbReference type="InterPro" id="IPR036264">
    <property type="entry name" value="Bact_exopeptidase_dim_dom"/>
</dbReference>
<proteinExistence type="predicted"/>
<dbReference type="InterPro" id="IPR002933">
    <property type="entry name" value="Peptidase_M20"/>
</dbReference>
<sequence>MPVEPSVVALVRGAVAADEALLVEMRRDLHAHPELSGQEKATTRWIHQHLRDLGLAPQRLEAGTGVVCDVVLGSGVGPVVAVRADIDALAMNDDKDVGYRSQTDGVAHACGHDVHTTVVMGVARVLARSGDRLGVDGRVRLVFEPAEESVPGGAVDVIAEGFFDDVDAVFGVHCDPKVDVGHVGLRVGPISSAADMVEIRVSGPGGHTSRPERTVDLVAVLARVVTGMQGEIDRLTGEPGAVRCVFGSVHAGDAANVIPSGGSLRGTVRTPDHDVWRHFPKYVEDALATLLGGTGVTWTTEHRRGVPPVVNDEDATTIVANAVRSALGDDGAVEVEQSWGGDSFAWYLDKVPGAYARLGVHDPSSGAPRLDLHAGTFDVDERAIAYGTLVLALAALEALADLG</sequence>
<evidence type="ECO:0000259" key="1">
    <source>
        <dbReference type="Pfam" id="PF07687"/>
    </source>
</evidence>
<dbReference type="InterPro" id="IPR011650">
    <property type="entry name" value="Peptidase_M20_dimer"/>
</dbReference>
<evidence type="ECO:0000313" key="2">
    <source>
        <dbReference type="EMBL" id="MFC6237007.1"/>
    </source>
</evidence>
<organism evidence="2 3">
    <name type="scientific">Longivirga aurantiaca</name>
    <dbReference type="NCBI Taxonomy" id="1837743"/>
    <lineage>
        <taxon>Bacteria</taxon>
        <taxon>Bacillati</taxon>
        <taxon>Actinomycetota</taxon>
        <taxon>Actinomycetes</taxon>
        <taxon>Sporichthyales</taxon>
        <taxon>Sporichthyaceae</taxon>
        <taxon>Longivirga</taxon>
    </lineage>
</organism>
<dbReference type="Pfam" id="PF07687">
    <property type="entry name" value="M20_dimer"/>
    <property type="match status" value="1"/>
</dbReference>
<keyword evidence="3" id="KW-1185">Reference proteome</keyword>
<comment type="caution">
    <text evidence="2">The sequence shown here is derived from an EMBL/GenBank/DDBJ whole genome shotgun (WGS) entry which is preliminary data.</text>
</comment>
<protein>
    <submittedName>
        <fullName evidence="2">Amidohydrolase</fullName>
    </submittedName>
</protein>
<dbReference type="Gene3D" id="3.40.630.10">
    <property type="entry name" value="Zn peptidases"/>
    <property type="match status" value="1"/>
</dbReference>
<dbReference type="PIRSF" id="PIRSF005962">
    <property type="entry name" value="Pept_M20D_amidohydro"/>
    <property type="match status" value="1"/>
</dbReference>
<accession>A0ABW1SZL8</accession>
<dbReference type="EMBL" id="JBHSTI010000008">
    <property type="protein sequence ID" value="MFC6237007.1"/>
    <property type="molecule type" value="Genomic_DNA"/>
</dbReference>
<dbReference type="Proteomes" id="UP001596138">
    <property type="component" value="Unassembled WGS sequence"/>
</dbReference>
<reference evidence="3" key="1">
    <citation type="journal article" date="2019" name="Int. J. Syst. Evol. Microbiol.">
        <title>The Global Catalogue of Microorganisms (GCM) 10K type strain sequencing project: providing services to taxonomists for standard genome sequencing and annotation.</title>
        <authorList>
            <consortium name="The Broad Institute Genomics Platform"/>
            <consortium name="The Broad Institute Genome Sequencing Center for Infectious Disease"/>
            <person name="Wu L."/>
            <person name="Ma J."/>
        </authorList>
    </citation>
    <scope>NUCLEOTIDE SEQUENCE [LARGE SCALE GENOMIC DNA]</scope>
    <source>
        <strain evidence="3">CGMCC 4.7317</strain>
    </source>
</reference>
<dbReference type="InterPro" id="IPR017439">
    <property type="entry name" value="Amidohydrolase"/>
</dbReference>
<dbReference type="NCBIfam" id="TIGR01891">
    <property type="entry name" value="amidohydrolases"/>
    <property type="match status" value="1"/>
</dbReference>
<dbReference type="Pfam" id="PF01546">
    <property type="entry name" value="Peptidase_M20"/>
    <property type="match status" value="1"/>
</dbReference>
<feature type="domain" description="Peptidase M20 dimerisation" evidence="1">
    <location>
        <begin position="197"/>
        <end position="290"/>
    </location>
</feature>